<feature type="transmembrane region" description="Helical" evidence="1">
    <location>
        <begin position="33"/>
        <end position="57"/>
    </location>
</feature>
<proteinExistence type="predicted"/>
<keyword evidence="1" id="KW-1133">Transmembrane helix</keyword>
<dbReference type="Proteomes" id="UP001165121">
    <property type="component" value="Unassembled WGS sequence"/>
</dbReference>
<dbReference type="EMBL" id="BSXT01001961">
    <property type="protein sequence ID" value="GMF46323.1"/>
    <property type="molecule type" value="Genomic_DNA"/>
</dbReference>
<sequence length="299" mass="32567">MFVSTNFDDALVLIVYFAHAAEGKDGLKAHHIWSGQLLGFSIIMAITLVGTSIGSLVPPRFSGLLGFVPLWMGLERMWKAWNVGDYQDDGGSNNFLKSELAVETRKVRPLPSELTNVNEPICTQQSRPADTAGSTLRPRKRDPTAIGNVKATSIKDCSKNQIDGNKPCNVVEDEEERPAWIGFIIKAMQSEWVSFAFTARSLMLAAVTVSNGGDNASVYVPGLVTYSGREIVISLVVFYLLLVAWIFAAGKFVSFHLVAKLIEKYGDCIIPVALVLLGIYILFSTDALTSAAQLFDNGA</sequence>
<keyword evidence="3" id="KW-1185">Reference proteome</keyword>
<accession>A0A9W6XW47</accession>
<dbReference type="AlphaFoldDB" id="A0A9W6XW47"/>
<keyword evidence="1" id="KW-0472">Membrane</keyword>
<evidence type="ECO:0000256" key="1">
    <source>
        <dbReference type="SAM" id="Phobius"/>
    </source>
</evidence>
<evidence type="ECO:0000313" key="2">
    <source>
        <dbReference type="EMBL" id="GMF46323.1"/>
    </source>
</evidence>
<keyword evidence="1" id="KW-0812">Transmembrane</keyword>
<dbReference type="Pfam" id="PF03596">
    <property type="entry name" value="Cad"/>
    <property type="match status" value="2"/>
</dbReference>
<protein>
    <submittedName>
        <fullName evidence="2">Unnamed protein product</fullName>
    </submittedName>
</protein>
<evidence type="ECO:0000313" key="3">
    <source>
        <dbReference type="Proteomes" id="UP001165121"/>
    </source>
</evidence>
<gene>
    <name evidence="2" type="ORF">Pfra01_001698500</name>
</gene>
<feature type="transmembrane region" description="Helical" evidence="1">
    <location>
        <begin position="265"/>
        <end position="283"/>
    </location>
</feature>
<dbReference type="InterPro" id="IPR004676">
    <property type="entry name" value="Cd-R_transporter"/>
</dbReference>
<name>A0A9W6XW47_9STRA</name>
<comment type="caution">
    <text evidence="2">The sequence shown here is derived from an EMBL/GenBank/DDBJ whole genome shotgun (WGS) entry which is preliminary data.</text>
</comment>
<organism evidence="2 3">
    <name type="scientific">Phytophthora fragariaefolia</name>
    <dbReference type="NCBI Taxonomy" id="1490495"/>
    <lineage>
        <taxon>Eukaryota</taxon>
        <taxon>Sar</taxon>
        <taxon>Stramenopiles</taxon>
        <taxon>Oomycota</taxon>
        <taxon>Peronosporomycetes</taxon>
        <taxon>Peronosporales</taxon>
        <taxon>Peronosporaceae</taxon>
        <taxon>Phytophthora</taxon>
    </lineage>
</organism>
<reference evidence="2" key="1">
    <citation type="submission" date="2023-04" db="EMBL/GenBank/DDBJ databases">
        <title>Phytophthora fragariaefolia NBRC 109709.</title>
        <authorList>
            <person name="Ichikawa N."/>
            <person name="Sato H."/>
            <person name="Tonouchi N."/>
        </authorList>
    </citation>
    <scope>NUCLEOTIDE SEQUENCE</scope>
    <source>
        <strain evidence="2">NBRC 109709</strain>
    </source>
</reference>
<feature type="transmembrane region" description="Helical" evidence="1">
    <location>
        <begin position="231"/>
        <end position="253"/>
    </location>
</feature>
<dbReference type="OrthoDB" id="3791566at2759"/>